<sequence>MEVESGWAQVSSWGPHCAEAVRGTDAFQFRPGLSRQDSLRVWITELYRSSALLYDSDVDLHGVRLLRFVPDPREGEPDACHHQRIRGLLNVTVPTAVGPNGNASSPAAHGVRLYMSLPHYCLVRHLYGMWAGGEEGTGGREGAAERAAAALHRACTTFPAAAASFRSDAAEKADTSASAGGALTRCDSA</sequence>
<keyword evidence="8" id="KW-1185">Reference proteome</keyword>
<name>A0A2J7ZYQ0_9CHLO</name>
<dbReference type="AlphaFoldDB" id="A0A2J7ZYQ0"/>
<keyword evidence="5" id="KW-0472">Membrane</keyword>
<dbReference type="InterPro" id="IPR002159">
    <property type="entry name" value="CD36_fam"/>
</dbReference>
<proteinExistence type="inferred from homology"/>
<comment type="subcellular location">
    <subcellularLocation>
        <location evidence="1">Membrane</location>
    </subcellularLocation>
</comment>
<keyword evidence="4" id="KW-1133">Transmembrane helix</keyword>
<comment type="similarity">
    <text evidence="2">Belongs to the CD36 family.</text>
</comment>
<gene>
    <name evidence="7" type="ORF">TSOC_008337</name>
</gene>
<evidence type="ECO:0000313" key="8">
    <source>
        <dbReference type="Proteomes" id="UP000236333"/>
    </source>
</evidence>
<reference evidence="7 8" key="1">
    <citation type="journal article" date="2017" name="Mol. Biol. Evol.">
        <title>The 4-celled Tetrabaena socialis nuclear genome reveals the essential components for genetic control of cell number at the origin of multicellularity in the volvocine lineage.</title>
        <authorList>
            <person name="Featherston J."/>
            <person name="Arakaki Y."/>
            <person name="Hanschen E.R."/>
            <person name="Ferris P.J."/>
            <person name="Michod R.E."/>
            <person name="Olson B.J.S.C."/>
            <person name="Nozaki H."/>
            <person name="Durand P.M."/>
        </authorList>
    </citation>
    <scope>NUCLEOTIDE SEQUENCE [LARGE SCALE GENOMIC DNA]</scope>
    <source>
        <strain evidence="7 8">NIES-571</strain>
    </source>
</reference>
<dbReference type="PANTHER" id="PTHR11923:SF51">
    <property type="entry name" value="LYSOSOME MEMBRANE PROTEIN 2"/>
    <property type="match status" value="1"/>
</dbReference>
<dbReference type="GO" id="GO:0016020">
    <property type="term" value="C:membrane"/>
    <property type="evidence" value="ECO:0007669"/>
    <property type="project" value="UniProtKB-SubCell"/>
</dbReference>
<dbReference type="GO" id="GO:0005044">
    <property type="term" value="F:scavenger receptor activity"/>
    <property type="evidence" value="ECO:0007669"/>
    <property type="project" value="TreeGrafter"/>
</dbReference>
<evidence type="ECO:0000256" key="4">
    <source>
        <dbReference type="ARBA" id="ARBA00022989"/>
    </source>
</evidence>
<accession>A0A2J7ZYQ0</accession>
<evidence type="ECO:0000256" key="3">
    <source>
        <dbReference type="ARBA" id="ARBA00022692"/>
    </source>
</evidence>
<organism evidence="7 8">
    <name type="scientific">Tetrabaena socialis</name>
    <dbReference type="NCBI Taxonomy" id="47790"/>
    <lineage>
        <taxon>Eukaryota</taxon>
        <taxon>Viridiplantae</taxon>
        <taxon>Chlorophyta</taxon>
        <taxon>core chlorophytes</taxon>
        <taxon>Chlorophyceae</taxon>
        <taxon>CS clade</taxon>
        <taxon>Chlamydomonadales</taxon>
        <taxon>Tetrabaenaceae</taxon>
        <taxon>Tetrabaena</taxon>
    </lineage>
</organism>
<comment type="caution">
    <text evidence="7">The sequence shown here is derived from an EMBL/GenBank/DDBJ whole genome shotgun (WGS) entry which is preliminary data.</text>
</comment>
<evidence type="ECO:0000313" key="7">
    <source>
        <dbReference type="EMBL" id="PNH05401.1"/>
    </source>
</evidence>
<evidence type="ECO:0000256" key="1">
    <source>
        <dbReference type="ARBA" id="ARBA00004370"/>
    </source>
</evidence>
<dbReference type="Pfam" id="PF01130">
    <property type="entry name" value="CD36"/>
    <property type="match status" value="1"/>
</dbReference>
<dbReference type="PANTHER" id="PTHR11923">
    <property type="entry name" value="SCAVENGER RECEPTOR CLASS B TYPE-1 SR-B1"/>
    <property type="match status" value="1"/>
</dbReference>
<keyword evidence="6" id="KW-0325">Glycoprotein</keyword>
<dbReference type="Proteomes" id="UP000236333">
    <property type="component" value="Unassembled WGS sequence"/>
</dbReference>
<dbReference type="GO" id="GO:0005737">
    <property type="term" value="C:cytoplasm"/>
    <property type="evidence" value="ECO:0007669"/>
    <property type="project" value="TreeGrafter"/>
</dbReference>
<evidence type="ECO:0000256" key="5">
    <source>
        <dbReference type="ARBA" id="ARBA00023136"/>
    </source>
</evidence>
<keyword evidence="3" id="KW-0812">Transmembrane</keyword>
<protein>
    <submittedName>
        <fullName evidence="7">Uncharacterized protein</fullName>
    </submittedName>
</protein>
<evidence type="ECO:0000256" key="6">
    <source>
        <dbReference type="ARBA" id="ARBA00023180"/>
    </source>
</evidence>
<dbReference type="EMBL" id="PGGS01000308">
    <property type="protein sequence ID" value="PNH05401.1"/>
    <property type="molecule type" value="Genomic_DNA"/>
</dbReference>
<dbReference type="OrthoDB" id="195015at2759"/>
<evidence type="ECO:0000256" key="2">
    <source>
        <dbReference type="ARBA" id="ARBA00010532"/>
    </source>
</evidence>